<dbReference type="AlphaFoldDB" id="A0AA87W944"/>
<sequence length="46" mass="5522">MIEKRPPKKPIADNNKLSPQEEMREMIRADIEEQRELVEKLKSKMN</sequence>
<comment type="caution">
    <text evidence="2">The sequence shown here is derived from an EMBL/GenBank/DDBJ whole genome shotgun (WGS) entry which is preliminary data.</text>
</comment>
<proteinExistence type="predicted"/>
<dbReference type="EMBL" id="BMHC01000005">
    <property type="protein sequence ID" value="GGI25022.1"/>
    <property type="molecule type" value="Genomic_DNA"/>
</dbReference>
<reference evidence="2" key="1">
    <citation type="journal article" date="2014" name="Int. J. Syst. Evol. Microbiol.">
        <title>Complete genome sequence of Corynebacterium casei LMG S-19264T (=DSM 44701T), isolated from a smear-ripened cheese.</title>
        <authorList>
            <consortium name="US DOE Joint Genome Institute (JGI-PGF)"/>
            <person name="Walter F."/>
            <person name="Albersmeier A."/>
            <person name="Kalinowski J."/>
            <person name="Ruckert C."/>
        </authorList>
    </citation>
    <scope>NUCLEOTIDE SEQUENCE</scope>
    <source>
        <strain evidence="2">CGMCC 1.15034</strain>
    </source>
</reference>
<accession>A0AA87W944</accession>
<reference evidence="2" key="2">
    <citation type="submission" date="2022-12" db="EMBL/GenBank/DDBJ databases">
        <authorList>
            <person name="Sun Q."/>
            <person name="Zhou Y."/>
        </authorList>
    </citation>
    <scope>NUCLEOTIDE SEQUENCE</scope>
    <source>
        <strain evidence="2">CGMCC 1.15034</strain>
    </source>
</reference>
<feature type="region of interest" description="Disordered" evidence="1">
    <location>
        <begin position="1"/>
        <end position="22"/>
    </location>
</feature>
<evidence type="ECO:0000256" key="1">
    <source>
        <dbReference type="SAM" id="MobiDB-lite"/>
    </source>
</evidence>
<evidence type="ECO:0000313" key="2">
    <source>
        <dbReference type="EMBL" id="GGI25022.1"/>
    </source>
</evidence>
<protein>
    <submittedName>
        <fullName evidence="2">Uncharacterized protein</fullName>
    </submittedName>
</protein>
<dbReference type="Proteomes" id="UP000625079">
    <property type="component" value="Unassembled WGS sequence"/>
</dbReference>
<dbReference type="RefSeq" id="WP_164938877.1">
    <property type="nucleotide sequence ID" value="NZ_BMHC01000005.1"/>
</dbReference>
<organism evidence="2 3">
    <name type="scientific">Bradyrhizobium guangdongense</name>
    <dbReference type="NCBI Taxonomy" id="1325090"/>
    <lineage>
        <taxon>Bacteria</taxon>
        <taxon>Pseudomonadati</taxon>
        <taxon>Pseudomonadota</taxon>
        <taxon>Alphaproteobacteria</taxon>
        <taxon>Hyphomicrobiales</taxon>
        <taxon>Nitrobacteraceae</taxon>
        <taxon>Bradyrhizobium</taxon>
    </lineage>
</organism>
<evidence type="ECO:0000313" key="3">
    <source>
        <dbReference type="Proteomes" id="UP000625079"/>
    </source>
</evidence>
<name>A0AA87W944_9BRAD</name>
<gene>
    <name evidence="2" type="ORF">GCM10010987_32310</name>
</gene>